<keyword evidence="3 5" id="KW-0808">Transferase</keyword>
<evidence type="ECO:0000256" key="1">
    <source>
        <dbReference type="ARBA" id="ARBA00007228"/>
    </source>
</evidence>
<dbReference type="GO" id="GO:0006396">
    <property type="term" value="P:RNA processing"/>
    <property type="evidence" value="ECO:0007669"/>
    <property type="project" value="InterPro"/>
</dbReference>
<evidence type="ECO:0000259" key="4">
    <source>
        <dbReference type="SMART" id="SM00967"/>
    </source>
</evidence>
<comment type="caution">
    <text evidence="5">The sequence shown here is derived from an EMBL/GenBank/DDBJ whole genome shotgun (WGS) entry which is preliminary data.</text>
</comment>
<dbReference type="Pfam" id="PF00588">
    <property type="entry name" value="SpoU_methylase"/>
    <property type="match status" value="1"/>
</dbReference>
<keyword evidence="6" id="KW-1185">Reference proteome</keyword>
<feature type="domain" description="RNA 2-O ribose methyltransferase substrate binding" evidence="4">
    <location>
        <begin position="40"/>
        <end position="116"/>
    </location>
</feature>
<evidence type="ECO:0000256" key="2">
    <source>
        <dbReference type="ARBA" id="ARBA00022603"/>
    </source>
</evidence>
<dbReference type="CDD" id="cd18095">
    <property type="entry name" value="SpoU-like_rRNA-MTase"/>
    <property type="match status" value="1"/>
</dbReference>
<dbReference type="GO" id="GO:0005737">
    <property type="term" value="C:cytoplasm"/>
    <property type="evidence" value="ECO:0007669"/>
    <property type="project" value="UniProtKB-ARBA"/>
</dbReference>
<dbReference type="InterPro" id="IPR001537">
    <property type="entry name" value="SpoU_MeTrfase"/>
</dbReference>
<dbReference type="GO" id="GO:0003723">
    <property type="term" value="F:RNA binding"/>
    <property type="evidence" value="ECO:0007669"/>
    <property type="project" value="InterPro"/>
</dbReference>
<name>A0A6P0HL02_9ACTN</name>
<dbReference type="SUPFAM" id="SSF55315">
    <property type="entry name" value="L30e-like"/>
    <property type="match status" value="1"/>
</dbReference>
<accession>A0A6P0HL02</accession>
<dbReference type="EMBL" id="JAAGXA010000009">
    <property type="protein sequence ID" value="NEN79266.1"/>
    <property type="molecule type" value="Genomic_DNA"/>
</dbReference>
<dbReference type="AlphaFoldDB" id="A0A6P0HL02"/>
<dbReference type="Gene3D" id="3.40.1280.10">
    <property type="match status" value="1"/>
</dbReference>
<dbReference type="Proteomes" id="UP000468687">
    <property type="component" value="Unassembled WGS sequence"/>
</dbReference>
<comment type="similarity">
    <text evidence="1">Belongs to the class IV-like SAM-binding methyltransferase superfamily. RNA methyltransferase TrmH family.</text>
</comment>
<dbReference type="GO" id="GO:0032259">
    <property type="term" value="P:methylation"/>
    <property type="evidence" value="ECO:0007669"/>
    <property type="project" value="UniProtKB-KW"/>
</dbReference>
<dbReference type="Pfam" id="PF22435">
    <property type="entry name" value="MRM3-like_sub_bind"/>
    <property type="match status" value="1"/>
</dbReference>
<dbReference type="InterPro" id="IPR053888">
    <property type="entry name" value="MRM3-like_sub_bind"/>
</dbReference>
<keyword evidence="2 5" id="KW-0489">Methyltransferase</keyword>
<organism evidence="5 6">
    <name type="scientific">Nocardioides zeae</name>
    <dbReference type="NCBI Taxonomy" id="1457234"/>
    <lineage>
        <taxon>Bacteria</taxon>
        <taxon>Bacillati</taxon>
        <taxon>Actinomycetota</taxon>
        <taxon>Actinomycetes</taxon>
        <taxon>Propionibacteriales</taxon>
        <taxon>Nocardioidaceae</taxon>
        <taxon>Nocardioides</taxon>
    </lineage>
</organism>
<dbReference type="InterPro" id="IPR029028">
    <property type="entry name" value="Alpha/beta_knot_MTases"/>
</dbReference>
<dbReference type="Gene3D" id="3.30.1330.30">
    <property type="match status" value="1"/>
</dbReference>
<proteinExistence type="inferred from homology"/>
<evidence type="ECO:0000313" key="6">
    <source>
        <dbReference type="Proteomes" id="UP000468687"/>
    </source>
</evidence>
<protein>
    <submittedName>
        <fullName evidence="5">RNA methyltransferase</fullName>
    </submittedName>
</protein>
<dbReference type="InterPro" id="IPR051259">
    <property type="entry name" value="rRNA_Methyltransferase"/>
</dbReference>
<gene>
    <name evidence="5" type="ORF">G3T38_13365</name>
</gene>
<dbReference type="GO" id="GO:0008173">
    <property type="term" value="F:RNA methyltransferase activity"/>
    <property type="evidence" value="ECO:0007669"/>
    <property type="project" value="InterPro"/>
</dbReference>
<evidence type="ECO:0000313" key="5">
    <source>
        <dbReference type="EMBL" id="NEN79266.1"/>
    </source>
</evidence>
<dbReference type="RefSeq" id="WP_163772985.1">
    <property type="nucleotide sequence ID" value="NZ_JAAGXA010000009.1"/>
</dbReference>
<sequence length="282" mass="28828">MTSSTPAASDPALLTTRSARVKEARKLSRRSVRTERRLFVVDGPKGLEAALETPGRVREVFVTPAAAERYAALLDVLASTAPDVPVHRVDGPAMEALSEAVTPAGVVAVCTPLDVPLADLLAPRPRLLALCADVRDPGNAGTVVRCADAAGADGVALLGNAVDLHNPKTVRASVGSVFHLPIATETDVAGAVAAVRAVGVRVLAADGGGRLDLFEAEASGLLAEPTAWLLGNEAWGLPDEVAALADDVVSIPIHGRAESLNLATAAALCLYASARAQRAPGA</sequence>
<evidence type="ECO:0000256" key="3">
    <source>
        <dbReference type="ARBA" id="ARBA00022679"/>
    </source>
</evidence>
<dbReference type="InterPro" id="IPR029026">
    <property type="entry name" value="tRNA_m1G_MTases_N"/>
</dbReference>
<dbReference type="PANTHER" id="PTHR43191:SF2">
    <property type="entry name" value="RRNA METHYLTRANSFERASE 3, MITOCHONDRIAL"/>
    <property type="match status" value="1"/>
</dbReference>
<reference evidence="5 6" key="1">
    <citation type="journal article" date="2014" name="Int. J. Syst. Evol. Microbiol.">
        <title>Nocardioides zeae sp. nov., isolated from the stem of Zea mays.</title>
        <authorList>
            <person name="Glaeser S.P."/>
            <person name="McInroy J.A."/>
            <person name="Busse H.J."/>
            <person name="Kampfer P."/>
        </authorList>
    </citation>
    <scope>NUCLEOTIDE SEQUENCE [LARGE SCALE GENOMIC DNA]</scope>
    <source>
        <strain evidence="5 6">JCM 30728</strain>
    </source>
</reference>
<dbReference type="PANTHER" id="PTHR43191">
    <property type="entry name" value="RRNA METHYLTRANSFERASE 3"/>
    <property type="match status" value="1"/>
</dbReference>
<dbReference type="InterPro" id="IPR029064">
    <property type="entry name" value="Ribosomal_eL30-like_sf"/>
</dbReference>
<dbReference type="SMART" id="SM00967">
    <property type="entry name" value="SpoU_sub_bind"/>
    <property type="match status" value="1"/>
</dbReference>
<dbReference type="SUPFAM" id="SSF75217">
    <property type="entry name" value="alpha/beta knot"/>
    <property type="match status" value="1"/>
</dbReference>
<dbReference type="InterPro" id="IPR013123">
    <property type="entry name" value="SpoU_subst-bd"/>
</dbReference>